<dbReference type="AlphaFoldDB" id="A0A0E9TXX4"/>
<reference evidence="1" key="1">
    <citation type="submission" date="2014-11" db="EMBL/GenBank/DDBJ databases">
        <authorList>
            <person name="Amaro Gonzalez C."/>
        </authorList>
    </citation>
    <scope>NUCLEOTIDE SEQUENCE</scope>
</reference>
<sequence length="26" mass="3125">MFKQTLIRHLSNFTAWNHLTKLVHTS</sequence>
<dbReference type="EMBL" id="GBXM01050191">
    <property type="protein sequence ID" value="JAH58386.1"/>
    <property type="molecule type" value="Transcribed_RNA"/>
</dbReference>
<proteinExistence type="predicted"/>
<accession>A0A0E9TXX4</accession>
<name>A0A0E9TXX4_ANGAN</name>
<organism evidence="1">
    <name type="scientific">Anguilla anguilla</name>
    <name type="common">European freshwater eel</name>
    <name type="synonym">Muraena anguilla</name>
    <dbReference type="NCBI Taxonomy" id="7936"/>
    <lineage>
        <taxon>Eukaryota</taxon>
        <taxon>Metazoa</taxon>
        <taxon>Chordata</taxon>
        <taxon>Craniata</taxon>
        <taxon>Vertebrata</taxon>
        <taxon>Euteleostomi</taxon>
        <taxon>Actinopterygii</taxon>
        <taxon>Neopterygii</taxon>
        <taxon>Teleostei</taxon>
        <taxon>Anguilliformes</taxon>
        <taxon>Anguillidae</taxon>
        <taxon>Anguilla</taxon>
    </lineage>
</organism>
<protein>
    <submittedName>
        <fullName evidence="1">Uncharacterized protein</fullName>
    </submittedName>
</protein>
<reference evidence="1" key="2">
    <citation type="journal article" date="2015" name="Fish Shellfish Immunol.">
        <title>Early steps in the European eel (Anguilla anguilla)-Vibrio vulnificus interaction in the gills: Role of the RtxA13 toxin.</title>
        <authorList>
            <person name="Callol A."/>
            <person name="Pajuelo D."/>
            <person name="Ebbesson L."/>
            <person name="Teles M."/>
            <person name="MacKenzie S."/>
            <person name="Amaro C."/>
        </authorList>
    </citation>
    <scope>NUCLEOTIDE SEQUENCE</scope>
</reference>
<evidence type="ECO:0000313" key="1">
    <source>
        <dbReference type="EMBL" id="JAH58386.1"/>
    </source>
</evidence>